<dbReference type="InterPro" id="IPR005158">
    <property type="entry name" value="BTAD"/>
</dbReference>
<evidence type="ECO:0000256" key="3">
    <source>
        <dbReference type="ARBA" id="ARBA00023125"/>
    </source>
</evidence>
<dbReference type="Proteomes" id="UP000603904">
    <property type="component" value="Unassembled WGS sequence"/>
</dbReference>
<comment type="caution">
    <text evidence="7">The sequence shown here is derived from an EMBL/GenBank/DDBJ whole genome shotgun (WGS) entry which is preliminary data.</text>
</comment>
<dbReference type="InterPro" id="IPR027417">
    <property type="entry name" value="P-loop_NTPase"/>
</dbReference>
<dbReference type="PANTHER" id="PTHR35807:SF1">
    <property type="entry name" value="TRANSCRIPTIONAL REGULATOR REDD"/>
    <property type="match status" value="1"/>
</dbReference>
<reference evidence="7 8" key="1">
    <citation type="submission" date="2021-01" db="EMBL/GenBank/DDBJ databases">
        <title>Whole genome shotgun sequence of Microbispora corallina NBRC 16416.</title>
        <authorList>
            <person name="Komaki H."/>
            <person name="Tamura T."/>
        </authorList>
    </citation>
    <scope>NUCLEOTIDE SEQUENCE [LARGE SCALE GENOMIC DNA]</scope>
    <source>
        <strain evidence="7 8">NBRC 16416</strain>
    </source>
</reference>
<dbReference type="SUPFAM" id="SSF46894">
    <property type="entry name" value="C-terminal effector domain of the bipartite response regulators"/>
    <property type="match status" value="1"/>
</dbReference>
<dbReference type="InterPro" id="IPR036388">
    <property type="entry name" value="WH-like_DNA-bd_sf"/>
</dbReference>
<dbReference type="InterPro" id="IPR051677">
    <property type="entry name" value="AfsR-DnrI-RedD_regulator"/>
</dbReference>
<name>A0ABQ4GCP1_9ACTN</name>
<dbReference type="SUPFAM" id="SSF52540">
    <property type="entry name" value="P-loop containing nucleoside triphosphate hydrolases"/>
    <property type="match status" value="1"/>
</dbReference>
<dbReference type="PANTHER" id="PTHR35807">
    <property type="entry name" value="TRANSCRIPTIONAL REGULATOR REDD-RELATED"/>
    <property type="match status" value="1"/>
</dbReference>
<dbReference type="Pfam" id="PF03704">
    <property type="entry name" value="BTAD"/>
    <property type="match status" value="1"/>
</dbReference>
<dbReference type="InterPro" id="IPR001867">
    <property type="entry name" value="OmpR/PhoB-type_DNA-bd"/>
</dbReference>
<dbReference type="InterPro" id="IPR016032">
    <property type="entry name" value="Sig_transdc_resp-reg_C-effctor"/>
</dbReference>
<dbReference type="SMART" id="SM00862">
    <property type="entry name" value="Trans_reg_C"/>
    <property type="match status" value="1"/>
</dbReference>
<evidence type="ECO:0000256" key="2">
    <source>
        <dbReference type="ARBA" id="ARBA00023015"/>
    </source>
</evidence>
<dbReference type="Gene3D" id="3.40.50.300">
    <property type="entry name" value="P-loop containing nucleotide triphosphate hydrolases"/>
    <property type="match status" value="1"/>
</dbReference>
<dbReference type="InterPro" id="IPR011990">
    <property type="entry name" value="TPR-like_helical_dom_sf"/>
</dbReference>
<evidence type="ECO:0000259" key="6">
    <source>
        <dbReference type="SMART" id="SM01043"/>
    </source>
</evidence>
<dbReference type="PRINTS" id="PR00364">
    <property type="entry name" value="DISEASERSIST"/>
</dbReference>
<evidence type="ECO:0000256" key="1">
    <source>
        <dbReference type="ARBA" id="ARBA00005820"/>
    </source>
</evidence>
<feature type="domain" description="OmpR/PhoB-type" evidence="5">
    <location>
        <begin position="15"/>
        <end position="86"/>
    </location>
</feature>
<sequence length="937" mass="100693">MHFAILSSTDVTHQGEALPMPPIRRRALCALLAAGRHGLSAEALTEALWGDDDVEAHESSLKSVLSHLRRTLPDRIPPSTAGRYRIILAPGDALDVDQFRAKAAEGAAAAASGDYATVVNALNDALALWGEPPLADLPDHPSLRGFGDELLDERRTARLALLDAWLHLGEYQEVIREGRRDLAEDPLSEAVHALVMTALYRAGRRAEALQQYAAAASVLEKETGSAPGAALRRLRDQIAADEVGQADSRGAPRVVPAQLPRDVPYFTGREQEIEELVAVLSTPDALPMVAVSGPGGVGKSALAARVAHHVREAFPDGQLFTSLAAMSASPRTVSDVLAELLGSLGVPLETMPRADRERTTLLRSLLAGRRMLLVVDDVAGDHQVQPLLPGAPGCGVIVTSRVHLAEGITRRVHLTPLDLGEGLRLLAQIIGAERVQAEPDAAAALVQACDGFPLAIHLAGARLTSQPHWTLAYFADHLGHGIKARAGEHVSASEIIAAASYELLSDDAQKAFRALSMASNDFPAWVVSLLLGCDEAEEQVEVLVSNSLITPAGVDAYQQPRYRQHDLIRSYAAARLAEQPAERAEVRDRLLGGALEIAALANTHLQPDPHHPPAPPLADLGYASPRVRALVEVDPTAGLAMETSNVLEATRIACREGDALRAFQLALQINSHLFWARYLRDAEDMWRSVMRVCENAGEQVAAAESRLRVAALITRRPGGPERAIPMLDESITVFDELGDLSGLSRALGARAFAAWTFAVDNPQSPARRWMLEQAGEDCERGLPAARAAGDRYGEMACLRGLGMAMAAVGHAAEGISLCEEALAIARRIADYDGQLTYYTYTLRLLILVHLGIGEYERVLELLEEGRPIMAAYKHAAGDAAWAEIEGDALTGLGRHREAAERYAEAVRLYEGDAAPHHGERCQTKYGDAIARAGQLSV</sequence>
<proteinExistence type="inferred from homology"/>
<keyword evidence="3" id="KW-0238">DNA-binding</keyword>
<accession>A0ABQ4GCP1</accession>
<keyword evidence="2" id="KW-0805">Transcription regulation</keyword>
<evidence type="ECO:0000313" key="8">
    <source>
        <dbReference type="Proteomes" id="UP000603904"/>
    </source>
</evidence>
<comment type="similarity">
    <text evidence="1">Belongs to the AfsR/DnrI/RedD regulatory family.</text>
</comment>
<dbReference type="Gene3D" id="1.25.40.10">
    <property type="entry name" value="Tetratricopeptide repeat domain"/>
    <property type="match status" value="2"/>
</dbReference>
<dbReference type="CDD" id="cd15831">
    <property type="entry name" value="BTAD"/>
    <property type="match status" value="1"/>
</dbReference>
<keyword evidence="4" id="KW-0804">Transcription</keyword>
<feature type="domain" description="Bacterial transcriptional activator" evidence="6">
    <location>
        <begin position="94"/>
        <end position="239"/>
    </location>
</feature>
<organism evidence="7 8">
    <name type="scientific">Microbispora corallina</name>
    <dbReference type="NCBI Taxonomy" id="83302"/>
    <lineage>
        <taxon>Bacteria</taxon>
        <taxon>Bacillati</taxon>
        <taxon>Actinomycetota</taxon>
        <taxon>Actinomycetes</taxon>
        <taxon>Streptosporangiales</taxon>
        <taxon>Streptosporangiaceae</taxon>
        <taxon>Microbispora</taxon>
    </lineage>
</organism>
<keyword evidence="8" id="KW-1185">Reference proteome</keyword>
<dbReference type="Pfam" id="PF00931">
    <property type="entry name" value="NB-ARC"/>
    <property type="match status" value="1"/>
</dbReference>
<evidence type="ECO:0000313" key="7">
    <source>
        <dbReference type="EMBL" id="GIH44805.1"/>
    </source>
</evidence>
<gene>
    <name evidence="7" type="ORF">Mco01_78050</name>
</gene>
<dbReference type="SUPFAM" id="SSF48452">
    <property type="entry name" value="TPR-like"/>
    <property type="match status" value="2"/>
</dbReference>
<evidence type="ECO:0000259" key="5">
    <source>
        <dbReference type="SMART" id="SM00862"/>
    </source>
</evidence>
<protein>
    <submittedName>
        <fullName evidence="7">SARP family transcriptional regulator</fullName>
    </submittedName>
</protein>
<dbReference type="Gene3D" id="1.10.10.10">
    <property type="entry name" value="Winged helix-like DNA-binding domain superfamily/Winged helix DNA-binding domain"/>
    <property type="match status" value="1"/>
</dbReference>
<dbReference type="InterPro" id="IPR002182">
    <property type="entry name" value="NB-ARC"/>
</dbReference>
<evidence type="ECO:0000256" key="4">
    <source>
        <dbReference type="ARBA" id="ARBA00023163"/>
    </source>
</evidence>
<dbReference type="SMART" id="SM01043">
    <property type="entry name" value="BTAD"/>
    <property type="match status" value="1"/>
</dbReference>
<dbReference type="EMBL" id="BOOC01000079">
    <property type="protein sequence ID" value="GIH44805.1"/>
    <property type="molecule type" value="Genomic_DNA"/>
</dbReference>
<dbReference type="RefSeq" id="WP_204061771.1">
    <property type="nucleotide sequence ID" value="NZ_BAAAGP010000030.1"/>
</dbReference>